<sequence length="399" mass="44169">MDRKPTRRPVGELSTPGASSHSLPPTSPTSTTRSRDPLDPGPYQDEDPPDDLPPSYTGPTPSATPINSRPPPPPSSIPGSIPIDFSLYRIPGATLSKDLDTLTITDPAYSISAPALLKLLRRHAKLPPHPQIRITGKGALSYNPNSTDFDIRISMLRYFVHPPDSGDSAWNFVTLLNDSAPGWRGGREPSTVPIVKGGLEEWVARYVGEPIKEKSFTLTKTVTNWNTTYLEGQIRNLIASTGYKGDLSITFPVTHSKLVVESVPARPWYQALAAVFQPNQTRRFEVMTAVWPYAALAPEEAHGSSNQWAVKSEMQFWAEWKDVLHAAVLDRKRGWLTLEDHIEWAMGVGWEGKSKTGLIFEDGAIAQVGNEFTNIAIRSVNYDMWAVHEFGGNYFTHVE</sequence>
<name>A0A6A6U6L9_9PEZI</name>
<dbReference type="EMBL" id="MU004238">
    <property type="protein sequence ID" value="KAF2666594.1"/>
    <property type="molecule type" value="Genomic_DNA"/>
</dbReference>
<feature type="region of interest" description="Disordered" evidence="1">
    <location>
        <begin position="1"/>
        <end position="80"/>
    </location>
</feature>
<dbReference type="AlphaFoldDB" id="A0A6A6U6L9"/>
<protein>
    <submittedName>
        <fullName evidence="2">Uncharacterized protein</fullName>
    </submittedName>
</protein>
<reference evidence="2" key="1">
    <citation type="journal article" date="2020" name="Stud. Mycol.">
        <title>101 Dothideomycetes genomes: a test case for predicting lifestyles and emergence of pathogens.</title>
        <authorList>
            <person name="Haridas S."/>
            <person name="Albert R."/>
            <person name="Binder M."/>
            <person name="Bloem J."/>
            <person name="Labutti K."/>
            <person name="Salamov A."/>
            <person name="Andreopoulos B."/>
            <person name="Baker S."/>
            <person name="Barry K."/>
            <person name="Bills G."/>
            <person name="Bluhm B."/>
            <person name="Cannon C."/>
            <person name="Castanera R."/>
            <person name="Culley D."/>
            <person name="Daum C."/>
            <person name="Ezra D."/>
            <person name="Gonzalez J."/>
            <person name="Henrissat B."/>
            <person name="Kuo A."/>
            <person name="Liang C."/>
            <person name="Lipzen A."/>
            <person name="Lutzoni F."/>
            <person name="Magnuson J."/>
            <person name="Mondo S."/>
            <person name="Nolan M."/>
            <person name="Ohm R."/>
            <person name="Pangilinan J."/>
            <person name="Park H.-J."/>
            <person name="Ramirez L."/>
            <person name="Alfaro M."/>
            <person name="Sun H."/>
            <person name="Tritt A."/>
            <person name="Yoshinaga Y."/>
            <person name="Zwiers L.-H."/>
            <person name="Turgeon B."/>
            <person name="Goodwin S."/>
            <person name="Spatafora J."/>
            <person name="Crous P."/>
            <person name="Grigoriev I."/>
        </authorList>
    </citation>
    <scope>NUCLEOTIDE SEQUENCE</scope>
    <source>
        <strain evidence="2">CBS 115976</strain>
    </source>
</reference>
<proteinExistence type="predicted"/>
<organism evidence="2 3">
    <name type="scientific">Microthyrium microscopicum</name>
    <dbReference type="NCBI Taxonomy" id="703497"/>
    <lineage>
        <taxon>Eukaryota</taxon>
        <taxon>Fungi</taxon>
        <taxon>Dikarya</taxon>
        <taxon>Ascomycota</taxon>
        <taxon>Pezizomycotina</taxon>
        <taxon>Dothideomycetes</taxon>
        <taxon>Dothideomycetes incertae sedis</taxon>
        <taxon>Microthyriales</taxon>
        <taxon>Microthyriaceae</taxon>
        <taxon>Microthyrium</taxon>
    </lineage>
</organism>
<feature type="compositionally biased region" description="Low complexity" evidence="1">
    <location>
        <begin position="19"/>
        <end position="32"/>
    </location>
</feature>
<evidence type="ECO:0000313" key="3">
    <source>
        <dbReference type="Proteomes" id="UP000799302"/>
    </source>
</evidence>
<accession>A0A6A6U6L9</accession>
<evidence type="ECO:0000313" key="2">
    <source>
        <dbReference type="EMBL" id="KAF2666594.1"/>
    </source>
</evidence>
<dbReference type="OrthoDB" id="203796at2759"/>
<dbReference type="PANTHER" id="PTHR37848">
    <property type="entry name" value="EXPRESSED PROTEIN"/>
    <property type="match status" value="1"/>
</dbReference>
<gene>
    <name evidence="2" type="ORF">BT63DRAFT_481091</name>
</gene>
<keyword evidence="3" id="KW-1185">Reference proteome</keyword>
<dbReference type="PANTHER" id="PTHR37848:SF1">
    <property type="entry name" value="SUN DOMAIN-CONTAINING PROTEIN"/>
    <property type="match status" value="1"/>
</dbReference>
<evidence type="ECO:0000256" key="1">
    <source>
        <dbReference type="SAM" id="MobiDB-lite"/>
    </source>
</evidence>
<dbReference type="Proteomes" id="UP000799302">
    <property type="component" value="Unassembled WGS sequence"/>
</dbReference>